<evidence type="ECO:0000256" key="1">
    <source>
        <dbReference type="SAM" id="Phobius"/>
    </source>
</evidence>
<dbReference type="STRING" id="399550.Smar_0425"/>
<name>A3DLM6_STAMF</name>
<dbReference type="EMBL" id="CP000575">
    <property type="protein sequence ID" value="ABN69536.1"/>
    <property type="molecule type" value="Genomic_DNA"/>
</dbReference>
<proteinExistence type="predicted"/>
<keyword evidence="1" id="KW-1133">Transmembrane helix</keyword>
<reference evidence="3" key="1">
    <citation type="journal article" date="2009" name="BMC Genomics">
        <title>The complete genome sequence of Staphylothermus marinus reveals differences in sulfur metabolism among heterotrophic Crenarchaeota.</title>
        <authorList>
            <person name="Anderson I.J."/>
            <person name="Dharmarajan L."/>
            <person name="Rodriguez J."/>
            <person name="Hooper S."/>
            <person name="Porat I."/>
            <person name="Ulrich L.E."/>
            <person name="Elkins J.G."/>
            <person name="Mavromatis K."/>
            <person name="Sun H."/>
            <person name="Land M."/>
            <person name="Lapidus A."/>
            <person name="Lucas S."/>
            <person name="Barry K."/>
            <person name="Huber H."/>
            <person name="Zhulin I.B."/>
            <person name="Whitman W.B."/>
            <person name="Mukhopadhyay B."/>
            <person name="Woese C."/>
            <person name="Bristow J."/>
            <person name="Kyrpides N."/>
        </authorList>
    </citation>
    <scope>NUCLEOTIDE SEQUENCE [LARGE SCALE GENOMIC DNA]</scope>
    <source>
        <strain evidence="3">ATCC 43588 / DSM 3639 / JCM 9404 / F1</strain>
    </source>
</reference>
<reference evidence="2 3" key="2">
    <citation type="journal article" date="2009" name="Stand. Genomic Sci.">
        <title>Complete genome sequence of Staphylothermus marinus Stetter and Fiala 1986 type strain F1.</title>
        <authorList>
            <person name="Anderson I.J."/>
            <person name="Sun H."/>
            <person name="Lapidus A."/>
            <person name="Copeland A."/>
            <person name="Glavina Del Rio T."/>
            <person name="Tice H."/>
            <person name="Dalin E."/>
            <person name="Lucas S."/>
            <person name="Barry K."/>
            <person name="Land M."/>
            <person name="Richardson P."/>
            <person name="Huber H."/>
            <person name="Kyrpides N.C."/>
        </authorList>
    </citation>
    <scope>NUCLEOTIDE SEQUENCE [LARGE SCALE GENOMIC DNA]</scope>
    <source>
        <strain evidence="3">ATCC 43588 / DSM 3639 / JCM 9404 / F1</strain>
    </source>
</reference>
<evidence type="ECO:0000313" key="2">
    <source>
        <dbReference type="EMBL" id="ABN69536.1"/>
    </source>
</evidence>
<gene>
    <name evidence="2" type="ordered locus">Smar_0425</name>
</gene>
<dbReference type="KEGG" id="smr:Smar_0425"/>
<organism evidence="2 3">
    <name type="scientific">Staphylothermus marinus (strain ATCC 43588 / DSM 3639 / JCM 9404 / F1)</name>
    <dbReference type="NCBI Taxonomy" id="399550"/>
    <lineage>
        <taxon>Archaea</taxon>
        <taxon>Thermoproteota</taxon>
        <taxon>Thermoprotei</taxon>
        <taxon>Desulfurococcales</taxon>
        <taxon>Desulfurococcaceae</taxon>
        <taxon>Staphylothermus</taxon>
    </lineage>
</organism>
<keyword evidence="3" id="KW-1185">Reference proteome</keyword>
<sequence>MALLILLLLLLISFNYNIVLLSTGTPKEKICYKIISDNNITHKCMYCGSYNITFKFNNTYVPYIYDENVFDKLNVSVEKTRIEIDTGEGLTTYNTIHILYNNQTLIYELYYDSESRILVYGIITDRTTMNEYEIILINKPLCTQSFSKSTTTSLSKTTNYTSSEKTNTSLIQGTYTNSTSVSITSSLMNTEPNALLLFLAITLILIVIFFVLIYRWK</sequence>
<dbReference type="Proteomes" id="UP000000254">
    <property type="component" value="Chromosome"/>
</dbReference>
<keyword evidence="1" id="KW-0812">Transmembrane</keyword>
<dbReference type="AlphaFoldDB" id="A3DLM6"/>
<evidence type="ECO:0000313" key="3">
    <source>
        <dbReference type="Proteomes" id="UP000000254"/>
    </source>
</evidence>
<keyword evidence="1" id="KW-0472">Membrane</keyword>
<dbReference type="HOGENOM" id="CLU_1269979_0_0_2"/>
<accession>A3DLM6</accession>
<feature type="transmembrane region" description="Helical" evidence="1">
    <location>
        <begin position="194"/>
        <end position="214"/>
    </location>
</feature>
<protein>
    <submittedName>
        <fullName evidence="2">Uncharacterized protein</fullName>
    </submittedName>
</protein>